<evidence type="ECO:0000259" key="1">
    <source>
        <dbReference type="Pfam" id="PF18962"/>
    </source>
</evidence>
<protein>
    <submittedName>
        <fullName evidence="2">T9SS type A sorting domain-containing protein</fullName>
    </submittedName>
</protein>
<dbReference type="Proteomes" id="UP001228581">
    <property type="component" value="Unassembled WGS sequence"/>
</dbReference>
<proteinExistence type="predicted"/>
<dbReference type="SUPFAM" id="SSF75011">
    <property type="entry name" value="3-carboxy-cis,cis-mucoante lactonizing enzyme"/>
    <property type="match status" value="1"/>
</dbReference>
<gene>
    <name evidence="2" type="ORF">QNI19_31535</name>
</gene>
<reference evidence="2 3" key="1">
    <citation type="submission" date="2023-05" db="EMBL/GenBank/DDBJ databases">
        <authorList>
            <person name="Zhang X."/>
        </authorList>
    </citation>
    <scope>NUCLEOTIDE SEQUENCE [LARGE SCALE GENOMIC DNA]</scope>
    <source>
        <strain evidence="2 3">DM2B3-1</strain>
    </source>
</reference>
<dbReference type="InterPro" id="IPR026444">
    <property type="entry name" value="Secre_tail"/>
</dbReference>
<accession>A0ABT7CY34</accession>
<evidence type="ECO:0000313" key="3">
    <source>
        <dbReference type="Proteomes" id="UP001228581"/>
    </source>
</evidence>
<keyword evidence="3" id="KW-1185">Reference proteome</keyword>
<name>A0ABT7CY34_9BACT</name>
<dbReference type="Gene3D" id="2.130.10.10">
    <property type="entry name" value="YVTN repeat-like/Quinoprotein amine dehydrogenase"/>
    <property type="match status" value="1"/>
</dbReference>
<organism evidence="2 3">
    <name type="scientific">Xanthocytophaga flava</name>
    <dbReference type="NCBI Taxonomy" id="3048013"/>
    <lineage>
        <taxon>Bacteria</taxon>
        <taxon>Pseudomonadati</taxon>
        <taxon>Bacteroidota</taxon>
        <taxon>Cytophagia</taxon>
        <taxon>Cytophagales</taxon>
        <taxon>Rhodocytophagaceae</taxon>
        <taxon>Xanthocytophaga</taxon>
    </lineage>
</organism>
<evidence type="ECO:0000313" key="2">
    <source>
        <dbReference type="EMBL" id="MDJ1497514.1"/>
    </source>
</evidence>
<sequence length="514" mass="57159">MFKLFFSLTFLISLTVLGQKEASYWYFGDKVGFDFSKSSFKTLTDGARIIGLGSSAMSDKTSGKLLLYADGSGIFDSGHQRMPDGNFITSPGDPTDSTTRWLDFEQQTLIIPVPAREFCYYVFHTDAPNYPYTDTTYLRYTMIDMRLRNGRGGVIEKMDENTFLAKEVFRLTAVPHSNGKDYWLITHSYDNSDFLIFPVTSQGIGTPLVQTIGSIHLRGIRFGQLKPSPNGKKIAAAMFGGQYDHADLFDFNATTGQLSNPIDLGRLRSVGGISFSPDNSKLYVACLGSDANGQVNYDIIRQYDLTDESPQSIINSGQSIVKDNPFTNINQGRTEGRYSYDNLTYTELGMQLGIDGKLYWINLRSSSDDLQKAELTVIHYPNKRGFACDINIVNFNFPGVYDDPDGYPSDGLPNFMQSYFNGISSDTSTDDCQSGSVSLYPNPCSEIVRVGSASSCISYYHIDLINMLGQKLQSDSYLAIGSEINVSSLPSGIYFISITTNTHEQFTKKLIINR</sequence>
<dbReference type="InterPro" id="IPR015943">
    <property type="entry name" value="WD40/YVTN_repeat-like_dom_sf"/>
</dbReference>
<dbReference type="Pfam" id="PF18962">
    <property type="entry name" value="Por_Secre_tail"/>
    <property type="match status" value="1"/>
</dbReference>
<dbReference type="EMBL" id="JASJOT010000033">
    <property type="protein sequence ID" value="MDJ1497514.1"/>
    <property type="molecule type" value="Genomic_DNA"/>
</dbReference>
<comment type="caution">
    <text evidence="2">The sequence shown here is derived from an EMBL/GenBank/DDBJ whole genome shotgun (WGS) entry which is preliminary data.</text>
</comment>
<dbReference type="NCBIfam" id="TIGR04183">
    <property type="entry name" value="Por_Secre_tail"/>
    <property type="match status" value="1"/>
</dbReference>
<feature type="domain" description="Secretion system C-terminal sorting" evidence="1">
    <location>
        <begin position="439"/>
        <end position="512"/>
    </location>
</feature>
<dbReference type="RefSeq" id="WP_314003148.1">
    <property type="nucleotide sequence ID" value="NZ_JASJOT010000033.1"/>
</dbReference>